<organism evidence="1 2">
    <name type="scientific">Cuscuta australis</name>
    <dbReference type="NCBI Taxonomy" id="267555"/>
    <lineage>
        <taxon>Eukaryota</taxon>
        <taxon>Viridiplantae</taxon>
        <taxon>Streptophyta</taxon>
        <taxon>Embryophyta</taxon>
        <taxon>Tracheophyta</taxon>
        <taxon>Spermatophyta</taxon>
        <taxon>Magnoliopsida</taxon>
        <taxon>eudicotyledons</taxon>
        <taxon>Gunneridae</taxon>
        <taxon>Pentapetalae</taxon>
        <taxon>asterids</taxon>
        <taxon>lamiids</taxon>
        <taxon>Solanales</taxon>
        <taxon>Convolvulaceae</taxon>
        <taxon>Cuscuteae</taxon>
        <taxon>Cuscuta</taxon>
        <taxon>Cuscuta subgen. Grammica</taxon>
        <taxon>Cuscuta sect. Cleistogrammica</taxon>
    </lineage>
</organism>
<proteinExistence type="predicted"/>
<gene>
    <name evidence="1" type="ORF">DM860_013398</name>
</gene>
<evidence type="ECO:0000313" key="1">
    <source>
        <dbReference type="EMBL" id="RAL47433.1"/>
    </source>
</evidence>
<comment type="caution">
    <text evidence="1">The sequence shown here is derived from an EMBL/GenBank/DDBJ whole genome shotgun (WGS) entry which is preliminary data.</text>
</comment>
<reference evidence="1 2" key="1">
    <citation type="submission" date="2018-06" db="EMBL/GenBank/DDBJ databases">
        <title>The Genome of Cuscuta australis (Dodder) Provides Insight into the Evolution of Plant Parasitism.</title>
        <authorList>
            <person name="Liu H."/>
        </authorList>
    </citation>
    <scope>NUCLEOTIDE SEQUENCE [LARGE SCALE GENOMIC DNA]</scope>
    <source>
        <strain evidence="2">cv. Yunnan</strain>
        <tissue evidence="1">Vines</tissue>
    </source>
</reference>
<dbReference type="AlphaFoldDB" id="A0A328DTQ5"/>
<name>A0A328DTQ5_9ASTE</name>
<keyword evidence="2" id="KW-1185">Reference proteome</keyword>
<dbReference type="EMBL" id="NQVE01000115">
    <property type="protein sequence ID" value="RAL47433.1"/>
    <property type="molecule type" value="Genomic_DNA"/>
</dbReference>
<evidence type="ECO:0000313" key="2">
    <source>
        <dbReference type="Proteomes" id="UP000249390"/>
    </source>
</evidence>
<accession>A0A328DTQ5</accession>
<protein>
    <submittedName>
        <fullName evidence="1">Uncharacterized protein</fullName>
    </submittedName>
</protein>
<sequence length="101" mass="11902">MAKFPQNPYSNFARDPFFIHTEMNTFSVNEKWDEVKVGRKGVAHSHWHIASLFFQTDYISMGYQSYHHQKVNIAERLNGKKKISVTIFCRLFQSQAPFRST</sequence>
<dbReference type="Proteomes" id="UP000249390">
    <property type="component" value="Unassembled WGS sequence"/>
</dbReference>